<accession>A0AAD6XGP6</accession>
<dbReference type="AlphaFoldDB" id="A0AAD6XGP6"/>
<evidence type="ECO:0000259" key="3">
    <source>
        <dbReference type="PROSITE" id="PS50089"/>
    </source>
</evidence>
<evidence type="ECO:0000313" key="4">
    <source>
        <dbReference type="EMBL" id="KAJ7044634.1"/>
    </source>
</evidence>
<proteinExistence type="predicted"/>
<evidence type="ECO:0000256" key="1">
    <source>
        <dbReference type="PROSITE-ProRule" id="PRU00175"/>
    </source>
</evidence>
<dbReference type="GO" id="GO:0008270">
    <property type="term" value="F:zinc ion binding"/>
    <property type="evidence" value="ECO:0007669"/>
    <property type="project" value="UniProtKB-KW"/>
</dbReference>
<comment type="caution">
    <text evidence="4">The sequence shown here is derived from an EMBL/GenBank/DDBJ whole genome shotgun (WGS) entry which is preliminary data.</text>
</comment>
<dbReference type="Pfam" id="PF15926">
    <property type="entry name" value="RNF220"/>
    <property type="match status" value="1"/>
</dbReference>
<organism evidence="4 5">
    <name type="scientific">Mycena alexandri</name>
    <dbReference type="NCBI Taxonomy" id="1745969"/>
    <lineage>
        <taxon>Eukaryota</taxon>
        <taxon>Fungi</taxon>
        <taxon>Dikarya</taxon>
        <taxon>Basidiomycota</taxon>
        <taxon>Agaricomycotina</taxon>
        <taxon>Agaricomycetes</taxon>
        <taxon>Agaricomycetidae</taxon>
        <taxon>Agaricales</taxon>
        <taxon>Marasmiineae</taxon>
        <taxon>Mycenaceae</taxon>
        <taxon>Mycena</taxon>
    </lineage>
</organism>
<dbReference type="Pfam" id="PF13923">
    <property type="entry name" value="zf-C3HC4_2"/>
    <property type="match status" value="1"/>
</dbReference>
<sequence>MSLNKGKKRARDESDFLPPQQASSSRSSPLSEMSSLSPIPEPEEVDPGPVKKYKKRAETRECPVCSEQIPVRLLQAHAELEAERVEAIIRRVGETDVDFESLDSLEALAETPTRPRLSALRARKSLGAQTASSSSSTNRASTSSTPGTPSALAATLQTITAIKRHRKQRHTKLKELVRSSDDSFASTSSSSRVRETWRRAGASTAGEVTCPVCLANVRGDEDVIEAHVDACLVDQTRRLEEARQAAVAEERERRQAQRRWRNGEEDDVNMDGAAGHVGDVRGTGFATRDPNSFDVDDEIDIDGDDEAAFGAPQFTEGDIVDVLLPPTHHLEDMDVDLDVDIDVEEEETLRELVAQGKVVRRADTDPQASLTTNTTPERESTTPPDDGEADKVDLAILAAKSRGDQASLLGLLQNKIKILVRPFPLSSQFEMSYSTQESRSAATSLCRICIESYTDPTVSTGCWHTCCKECWLRCLGSTKLCPICKRITAATDLRRVYL</sequence>
<evidence type="ECO:0000256" key="2">
    <source>
        <dbReference type="SAM" id="MobiDB-lite"/>
    </source>
</evidence>
<feature type="domain" description="RING-type" evidence="3">
    <location>
        <begin position="446"/>
        <end position="485"/>
    </location>
</feature>
<feature type="region of interest" description="Disordered" evidence="2">
    <location>
        <begin position="360"/>
        <end position="390"/>
    </location>
</feature>
<dbReference type="InterPro" id="IPR052443">
    <property type="entry name" value="E3_ubiq-ligase_RNF220-like"/>
</dbReference>
<dbReference type="InterPro" id="IPR031824">
    <property type="entry name" value="RNF220_mid"/>
</dbReference>
<keyword evidence="5" id="KW-1185">Reference proteome</keyword>
<dbReference type="InterPro" id="IPR013083">
    <property type="entry name" value="Znf_RING/FYVE/PHD"/>
</dbReference>
<dbReference type="GO" id="GO:0016567">
    <property type="term" value="P:protein ubiquitination"/>
    <property type="evidence" value="ECO:0007669"/>
    <property type="project" value="TreeGrafter"/>
</dbReference>
<keyword evidence="1" id="KW-0862">Zinc</keyword>
<feature type="compositionally biased region" description="Low complexity" evidence="2">
    <location>
        <begin position="23"/>
        <end position="38"/>
    </location>
</feature>
<dbReference type="EMBL" id="JARJCM010000006">
    <property type="protein sequence ID" value="KAJ7044634.1"/>
    <property type="molecule type" value="Genomic_DNA"/>
</dbReference>
<feature type="compositionally biased region" description="Low complexity" evidence="2">
    <location>
        <begin position="130"/>
        <end position="150"/>
    </location>
</feature>
<dbReference type="Proteomes" id="UP001218188">
    <property type="component" value="Unassembled WGS sequence"/>
</dbReference>
<keyword evidence="1" id="KW-0863">Zinc-finger</keyword>
<dbReference type="SUPFAM" id="SSF57850">
    <property type="entry name" value="RING/U-box"/>
    <property type="match status" value="1"/>
</dbReference>
<name>A0AAD6XGP6_9AGAR</name>
<feature type="region of interest" description="Disordered" evidence="2">
    <location>
        <begin position="1"/>
        <end position="62"/>
    </location>
</feature>
<dbReference type="GO" id="GO:0061630">
    <property type="term" value="F:ubiquitin protein ligase activity"/>
    <property type="evidence" value="ECO:0007669"/>
    <property type="project" value="TreeGrafter"/>
</dbReference>
<evidence type="ECO:0000313" key="5">
    <source>
        <dbReference type="Proteomes" id="UP001218188"/>
    </source>
</evidence>
<feature type="region of interest" description="Disordered" evidence="2">
    <location>
        <begin position="124"/>
        <end position="150"/>
    </location>
</feature>
<dbReference type="PANTHER" id="PTHR13459">
    <property type="entry name" value="E3 UBIQUITIN-PROTEIN LIGASE RNF220 ISOFORM X1"/>
    <property type="match status" value="1"/>
</dbReference>
<dbReference type="InterPro" id="IPR001841">
    <property type="entry name" value="Znf_RING"/>
</dbReference>
<dbReference type="PROSITE" id="PS50089">
    <property type="entry name" value="ZF_RING_2"/>
    <property type="match status" value="1"/>
</dbReference>
<protein>
    <recommendedName>
        <fullName evidence="3">RING-type domain-containing protein</fullName>
    </recommendedName>
</protein>
<feature type="region of interest" description="Disordered" evidence="2">
    <location>
        <begin position="248"/>
        <end position="294"/>
    </location>
</feature>
<keyword evidence="1" id="KW-0479">Metal-binding</keyword>
<reference evidence="4" key="1">
    <citation type="submission" date="2023-03" db="EMBL/GenBank/DDBJ databases">
        <title>Massive genome expansion in bonnet fungi (Mycena s.s.) driven by repeated elements and novel gene families across ecological guilds.</title>
        <authorList>
            <consortium name="Lawrence Berkeley National Laboratory"/>
            <person name="Harder C.B."/>
            <person name="Miyauchi S."/>
            <person name="Viragh M."/>
            <person name="Kuo A."/>
            <person name="Thoen E."/>
            <person name="Andreopoulos B."/>
            <person name="Lu D."/>
            <person name="Skrede I."/>
            <person name="Drula E."/>
            <person name="Henrissat B."/>
            <person name="Morin E."/>
            <person name="Kohler A."/>
            <person name="Barry K."/>
            <person name="LaButti K."/>
            <person name="Morin E."/>
            <person name="Salamov A."/>
            <person name="Lipzen A."/>
            <person name="Mereny Z."/>
            <person name="Hegedus B."/>
            <person name="Baldrian P."/>
            <person name="Stursova M."/>
            <person name="Weitz H."/>
            <person name="Taylor A."/>
            <person name="Grigoriev I.V."/>
            <person name="Nagy L.G."/>
            <person name="Martin F."/>
            <person name="Kauserud H."/>
        </authorList>
    </citation>
    <scope>NUCLEOTIDE SEQUENCE</scope>
    <source>
        <strain evidence="4">CBHHK200</strain>
    </source>
</reference>
<dbReference type="Gene3D" id="3.30.40.10">
    <property type="entry name" value="Zinc/RING finger domain, C3HC4 (zinc finger)"/>
    <property type="match status" value="1"/>
</dbReference>
<dbReference type="PANTHER" id="PTHR13459:SF1">
    <property type="entry name" value="E3 UBIQUITIN-PROTEIN LIGASE RNF220 ISOFORM X1"/>
    <property type="match status" value="1"/>
</dbReference>
<gene>
    <name evidence="4" type="ORF">C8F04DRAFT_1249902</name>
</gene>
<dbReference type="Gene3D" id="3.30.160.60">
    <property type="entry name" value="Classic Zinc Finger"/>
    <property type="match status" value="1"/>
</dbReference>